<reference evidence="2" key="1">
    <citation type="submission" date="2022-07" db="EMBL/GenBank/DDBJ databases">
        <authorList>
            <person name="Macas J."/>
            <person name="Novak P."/>
            <person name="Neumann P."/>
        </authorList>
    </citation>
    <scope>NUCLEOTIDE SEQUENCE</scope>
</reference>
<sequence>MDHLVQAAFLLMESHKRQQAEIARLKQKAASADEALGCLDRLRADVETLKKKVDDADVATHQLTADRDDAIKKLADEKEAHEATRCLAVEAEKARAEAERAAEVAAEKVAYAAIEKFLVD</sequence>
<feature type="coiled-coil region" evidence="1">
    <location>
        <begin position="15"/>
        <end position="59"/>
    </location>
</feature>
<name>A0A9P0YSY7_CUSEU</name>
<evidence type="ECO:0000256" key="1">
    <source>
        <dbReference type="SAM" id="Coils"/>
    </source>
</evidence>
<dbReference type="OrthoDB" id="1328181at2759"/>
<accession>A0A9P0YSY7</accession>
<keyword evidence="3" id="KW-1185">Reference proteome</keyword>
<dbReference type="AlphaFoldDB" id="A0A9P0YSY7"/>
<dbReference type="Proteomes" id="UP001152484">
    <property type="component" value="Unassembled WGS sequence"/>
</dbReference>
<protein>
    <submittedName>
        <fullName evidence="2">Uncharacterized protein</fullName>
    </submittedName>
</protein>
<evidence type="ECO:0000313" key="3">
    <source>
        <dbReference type="Proteomes" id="UP001152484"/>
    </source>
</evidence>
<proteinExistence type="predicted"/>
<comment type="caution">
    <text evidence="2">The sequence shown here is derived from an EMBL/GenBank/DDBJ whole genome shotgun (WGS) entry which is preliminary data.</text>
</comment>
<evidence type="ECO:0000313" key="2">
    <source>
        <dbReference type="EMBL" id="CAH9073836.1"/>
    </source>
</evidence>
<gene>
    <name evidence="2" type="ORF">CEURO_LOCUS4961</name>
</gene>
<feature type="non-terminal residue" evidence="2">
    <location>
        <position position="120"/>
    </location>
</feature>
<organism evidence="2 3">
    <name type="scientific">Cuscuta europaea</name>
    <name type="common">European dodder</name>
    <dbReference type="NCBI Taxonomy" id="41803"/>
    <lineage>
        <taxon>Eukaryota</taxon>
        <taxon>Viridiplantae</taxon>
        <taxon>Streptophyta</taxon>
        <taxon>Embryophyta</taxon>
        <taxon>Tracheophyta</taxon>
        <taxon>Spermatophyta</taxon>
        <taxon>Magnoliopsida</taxon>
        <taxon>eudicotyledons</taxon>
        <taxon>Gunneridae</taxon>
        <taxon>Pentapetalae</taxon>
        <taxon>asterids</taxon>
        <taxon>lamiids</taxon>
        <taxon>Solanales</taxon>
        <taxon>Convolvulaceae</taxon>
        <taxon>Cuscuteae</taxon>
        <taxon>Cuscuta</taxon>
        <taxon>Cuscuta subgen. Cuscuta</taxon>
    </lineage>
</organism>
<keyword evidence="1" id="KW-0175">Coiled coil</keyword>
<dbReference type="EMBL" id="CAMAPE010000008">
    <property type="protein sequence ID" value="CAH9073836.1"/>
    <property type="molecule type" value="Genomic_DNA"/>
</dbReference>